<dbReference type="EMBL" id="MU266657">
    <property type="protein sequence ID" value="KAH7919470.1"/>
    <property type="molecule type" value="Genomic_DNA"/>
</dbReference>
<protein>
    <submittedName>
        <fullName evidence="1">Uncharacterized protein</fullName>
    </submittedName>
</protein>
<keyword evidence="2" id="KW-1185">Reference proteome</keyword>
<comment type="caution">
    <text evidence="1">The sequence shown here is derived from an EMBL/GenBank/DDBJ whole genome shotgun (WGS) entry which is preliminary data.</text>
</comment>
<evidence type="ECO:0000313" key="1">
    <source>
        <dbReference type="EMBL" id="KAH7919470.1"/>
    </source>
</evidence>
<organism evidence="1 2">
    <name type="scientific">Leucogyrophana mollusca</name>
    <dbReference type="NCBI Taxonomy" id="85980"/>
    <lineage>
        <taxon>Eukaryota</taxon>
        <taxon>Fungi</taxon>
        <taxon>Dikarya</taxon>
        <taxon>Basidiomycota</taxon>
        <taxon>Agaricomycotina</taxon>
        <taxon>Agaricomycetes</taxon>
        <taxon>Agaricomycetidae</taxon>
        <taxon>Boletales</taxon>
        <taxon>Boletales incertae sedis</taxon>
        <taxon>Leucogyrophana</taxon>
    </lineage>
</organism>
<sequence>MALSKTAAPVRDTTVIQQFRRPALPISGAWHWLSCSQHGPIPSVIGSTYAGLNHAPSHAMPFSTVDILSLPSLTGVSPWECLYLNFTNAVQRSSSLMATSWCYPLPQRPDVARMRRNVVEVPLSMMCELFRLQTRLTQFSSQPGQFSGRALVEIGRHLQSPYASHPQH</sequence>
<proteinExistence type="predicted"/>
<accession>A0ACB8B133</accession>
<reference evidence="1" key="1">
    <citation type="journal article" date="2021" name="New Phytol.">
        <title>Evolutionary innovations through gain and loss of genes in the ectomycorrhizal Boletales.</title>
        <authorList>
            <person name="Wu G."/>
            <person name="Miyauchi S."/>
            <person name="Morin E."/>
            <person name="Kuo A."/>
            <person name="Drula E."/>
            <person name="Varga T."/>
            <person name="Kohler A."/>
            <person name="Feng B."/>
            <person name="Cao Y."/>
            <person name="Lipzen A."/>
            <person name="Daum C."/>
            <person name="Hundley H."/>
            <person name="Pangilinan J."/>
            <person name="Johnson J."/>
            <person name="Barry K."/>
            <person name="LaButti K."/>
            <person name="Ng V."/>
            <person name="Ahrendt S."/>
            <person name="Min B."/>
            <person name="Choi I.G."/>
            <person name="Park H."/>
            <person name="Plett J.M."/>
            <person name="Magnuson J."/>
            <person name="Spatafora J.W."/>
            <person name="Nagy L.G."/>
            <person name="Henrissat B."/>
            <person name="Grigoriev I.V."/>
            <person name="Yang Z.L."/>
            <person name="Xu J."/>
            <person name="Martin F.M."/>
        </authorList>
    </citation>
    <scope>NUCLEOTIDE SEQUENCE</scope>
    <source>
        <strain evidence="1">KUC20120723A-06</strain>
    </source>
</reference>
<gene>
    <name evidence="1" type="ORF">BV22DRAFT_858285</name>
</gene>
<dbReference type="Proteomes" id="UP000790709">
    <property type="component" value="Unassembled WGS sequence"/>
</dbReference>
<name>A0ACB8B133_9AGAM</name>
<evidence type="ECO:0000313" key="2">
    <source>
        <dbReference type="Proteomes" id="UP000790709"/>
    </source>
</evidence>